<keyword evidence="1" id="KW-0963">Cytoplasm</keyword>
<dbReference type="GO" id="GO:0046872">
    <property type="term" value="F:metal ion binding"/>
    <property type="evidence" value="ECO:0007669"/>
    <property type="project" value="UniProtKB-KW"/>
</dbReference>
<accession>A0A517NNE2</accession>
<dbReference type="InterPro" id="IPR029044">
    <property type="entry name" value="Nucleotide-diphossugar_trans"/>
</dbReference>
<organism evidence="9 10">
    <name type="scientific">Stieleria marina</name>
    <dbReference type="NCBI Taxonomy" id="1930275"/>
    <lineage>
        <taxon>Bacteria</taxon>
        <taxon>Pseudomonadati</taxon>
        <taxon>Planctomycetota</taxon>
        <taxon>Planctomycetia</taxon>
        <taxon>Pirellulales</taxon>
        <taxon>Pirellulaceae</taxon>
        <taxon>Stieleria</taxon>
    </lineage>
</organism>
<name>A0A517NNE2_9BACT</name>
<dbReference type="CDD" id="cd02503">
    <property type="entry name" value="MobA"/>
    <property type="match status" value="1"/>
</dbReference>
<dbReference type="Proteomes" id="UP000319817">
    <property type="component" value="Chromosome"/>
</dbReference>
<dbReference type="EMBL" id="CP036526">
    <property type="protein sequence ID" value="QDT08630.1"/>
    <property type="molecule type" value="Genomic_DNA"/>
</dbReference>
<evidence type="ECO:0000313" key="9">
    <source>
        <dbReference type="EMBL" id="QDT08630.1"/>
    </source>
</evidence>
<dbReference type="PANTHER" id="PTHR19136:SF81">
    <property type="entry name" value="MOLYBDENUM COFACTOR GUANYLYLTRANSFERASE"/>
    <property type="match status" value="1"/>
</dbReference>
<dbReference type="Gene3D" id="3.90.550.10">
    <property type="entry name" value="Spore Coat Polysaccharide Biosynthesis Protein SpsA, Chain A"/>
    <property type="match status" value="1"/>
</dbReference>
<keyword evidence="9" id="KW-0548">Nucleotidyltransferase</keyword>
<keyword evidence="4" id="KW-0547">Nucleotide-binding</keyword>
<reference evidence="9 10" key="1">
    <citation type="submission" date="2019-02" db="EMBL/GenBank/DDBJ databases">
        <title>Deep-cultivation of Planctomycetes and their phenomic and genomic characterization uncovers novel biology.</title>
        <authorList>
            <person name="Wiegand S."/>
            <person name="Jogler M."/>
            <person name="Boedeker C."/>
            <person name="Pinto D."/>
            <person name="Vollmers J."/>
            <person name="Rivas-Marin E."/>
            <person name="Kohn T."/>
            <person name="Peeters S.H."/>
            <person name="Heuer A."/>
            <person name="Rast P."/>
            <person name="Oberbeckmann S."/>
            <person name="Bunk B."/>
            <person name="Jeske O."/>
            <person name="Meyerdierks A."/>
            <person name="Storesund J.E."/>
            <person name="Kallscheuer N."/>
            <person name="Luecker S."/>
            <person name="Lage O.M."/>
            <person name="Pohl T."/>
            <person name="Merkel B.J."/>
            <person name="Hornburger P."/>
            <person name="Mueller R.-W."/>
            <person name="Bruemmer F."/>
            <person name="Labrenz M."/>
            <person name="Spormann A.M."/>
            <person name="Op den Camp H."/>
            <person name="Overmann J."/>
            <person name="Amann R."/>
            <person name="Jetten M.S.M."/>
            <person name="Mascher T."/>
            <person name="Medema M.H."/>
            <person name="Devos D.P."/>
            <person name="Kaster A.-K."/>
            <person name="Ovreas L."/>
            <person name="Rohde M."/>
            <person name="Galperin M.Y."/>
            <person name="Jogler C."/>
        </authorList>
    </citation>
    <scope>NUCLEOTIDE SEQUENCE [LARGE SCALE GENOMIC DNA]</scope>
    <source>
        <strain evidence="9 10">K23_9</strain>
    </source>
</reference>
<evidence type="ECO:0000256" key="2">
    <source>
        <dbReference type="ARBA" id="ARBA00022679"/>
    </source>
</evidence>
<dbReference type="GO" id="GO:0006777">
    <property type="term" value="P:Mo-molybdopterin cofactor biosynthetic process"/>
    <property type="evidence" value="ECO:0007669"/>
    <property type="project" value="UniProtKB-KW"/>
</dbReference>
<keyword evidence="7" id="KW-0501">Molybdenum cofactor biosynthesis</keyword>
<keyword evidence="3" id="KW-0479">Metal-binding</keyword>
<evidence type="ECO:0000256" key="5">
    <source>
        <dbReference type="ARBA" id="ARBA00022842"/>
    </source>
</evidence>
<protein>
    <submittedName>
        <fullName evidence="9">Putative molybdenum cofactor guanylyltransferase</fullName>
        <ecNumber evidence="9">2.7.7.77</ecNumber>
    </submittedName>
</protein>
<dbReference type="GO" id="GO:0061603">
    <property type="term" value="F:molybdenum cofactor guanylyltransferase activity"/>
    <property type="evidence" value="ECO:0007669"/>
    <property type="project" value="UniProtKB-EC"/>
</dbReference>
<gene>
    <name evidence="9" type="primary">mobA</name>
    <name evidence="9" type="ORF">K239x_05700</name>
</gene>
<evidence type="ECO:0000313" key="10">
    <source>
        <dbReference type="Proteomes" id="UP000319817"/>
    </source>
</evidence>
<keyword evidence="2 9" id="KW-0808">Transferase</keyword>
<feature type="domain" description="MobA-like NTP transferase" evidence="8">
    <location>
        <begin position="23"/>
        <end position="181"/>
    </location>
</feature>
<evidence type="ECO:0000256" key="4">
    <source>
        <dbReference type="ARBA" id="ARBA00022741"/>
    </source>
</evidence>
<dbReference type="SUPFAM" id="SSF53448">
    <property type="entry name" value="Nucleotide-diphospho-sugar transferases"/>
    <property type="match status" value="1"/>
</dbReference>
<dbReference type="PANTHER" id="PTHR19136">
    <property type="entry name" value="MOLYBDENUM COFACTOR GUANYLYLTRANSFERASE"/>
    <property type="match status" value="1"/>
</dbReference>
<keyword evidence="6" id="KW-0342">GTP-binding</keyword>
<dbReference type="GO" id="GO:0005525">
    <property type="term" value="F:GTP binding"/>
    <property type="evidence" value="ECO:0007669"/>
    <property type="project" value="UniProtKB-KW"/>
</dbReference>
<dbReference type="Pfam" id="PF12804">
    <property type="entry name" value="NTP_transf_3"/>
    <property type="match status" value="1"/>
</dbReference>
<evidence type="ECO:0000256" key="7">
    <source>
        <dbReference type="ARBA" id="ARBA00023150"/>
    </source>
</evidence>
<evidence type="ECO:0000256" key="6">
    <source>
        <dbReference type="ARBA" id="ARBA00023134"/>
    </source>
</evidence>
<dbReference type="AlphaFoldDB" id="A0A517NNE2"/>
<dbReference type="InterPro" id="IPR013482">
    <property type="entry name" value="Molybde_CF_guanTrfase"/>
</dbReference>
<dbReference type="EC" id="2.7.7.77" evidence="9"/>
<evidence type="ECO:0000256" key="1">
    <source>
        <dbReference type="ARBA" id="ARBA00022490"/>
    </source>
</evidence>
<sequence>MGRRRFTKTRIVNTGNVKDRILGVVLCGGKSSRMGSNKSLLPHSDGGRFIDHAIDQLQAVCAEVCIAGAANEKPVDLNHVFLHDNVAFQGPITGIISALQYASDNNFAACLVTPVDMPCLTHVHLTTLKSVWTANRVLTCAIDETNRLQPLIACYPIATLPLLKQLALSDDRSLYRWIATQPHQTVLIPSDAARNVNAPDDL</sequence>
<proteinExistence type="predicted"/>
<keyword evidence="10" id="KW-1185">Reference proteome</keyword>
<evidence type="ECO:0000256" key="3">
    <source>
        <dbReference type="ARBA" id="ARBA00022723"/>
    </source>
</evidence>
<dbReference type="InterPro" id="IPR025877">
    <property type="entry name" value="MobA-like_NTP_Trfase"/>
</dbReference>
<evidence type="ECO:0000259" key="8">
    <source>
        <dbReference type="Pfam" id="PF12804"/>
    </source>
</evidence>
<keyword evidence="5" id="KW-0460">Magnesium</keyword>